<dbReference type="InterPro" id="IPR036865">
    <property type="entry name" value="CRAL-TRIO_dom_sf"/>
</dbReference>
<dbReference type="PANTHER" id="PTHR45657:SF1">
    <property type="entry name" value="CRAL-TRIO DOMAIN-CONTAINING PROTEIN YKL091C-RELATED"/>
    <property type="match status" value="1"/>
</dbReference>
<dbReference type="InterPro" id="IPR051026">
    <property type="entry name" value="PI/PC_transfer"/>
</dbReference>
<reference evidence="2" key="1">
    <citation type="submission" date="2013-12" db="EMBL/GenBank/DDBJ databases">
        <title>The Genome Sequence of Aphanomyces invadans NJM9701.</title>
        <authorList>
            <consortium name="The Broad Institute Genomics Platform"/>
            <person name="Russ C."/>
            <person name="Tyler B."/>
            <person name="van West P."/>
            <person name="Dieguez-Uribeondo J."/>
            <person name="Young S.K."/>
            <person name="Zeng Q."/>
            <person name="Gargeya S."/>
            <person name="Fitzgerald M."/>
            <person name="Abouelleil A."/>
            <person name="Alvarado L."/>
            <person name="Chapman S.B."/>
            <person name="Gainer-Dewar J."/>
            <person name="Goldberg J."/>
            <person name="Griggs A."/>
            <person name="Gujja S."/>
            <person name="Hansen M."/>
            <person name="Howarth C."/>
            <person name="Imamovic A."/>
            <person name="Ireland A."/>
            <person name="Larimer J."/>
            <person name="McCowan C."/>
            <person name="Murphy C."/>
            <person name="Pearson M."/>
            <person name="Poon T.W."/>
            <person name="Priest M."/>
            <person name="Roberts A."/>
            <person name="Saif S."/>
            <person name="Shea T."/>
            <person name="Sykes S."/>
            <person name="Wortman J."/>
            <person name="Nusbaum C."/>
            <person name="Birren B."/>
        </authorList>
    </citation>
    <scope>NUCLEOTIDE SEQUENCE [LARGE SCALE GENOMIC DNA]</scope>
    <source>
        <strain evidence="2">NJM9701</strain>
    </source>
</reference>
<evidence type="ECO:0000313" key="2">
    <source>
        <dbReference type="EMBL" id="ETW02540.1"/>
    </source>
</evidence>
<accession>A0A024U8K0</accession>
<dbReference type="STRING" id="157072.A0A024U8K0"/>
<dbReference type="GeneID" id="20083075"/>
<dbReference type="AlphaFoldDB" id="A0A024U8K0"/>
<dbReference type="VEuPathDB" id="FungiDB:H310_06025"/>
<dbReference type="EMBL" id="KI913961">
    <property type="protein sequence ID" value="ETW02540.1"/>
    <property type="molecule type" value="Genomic_DNA"/>
</dbReference>
<dbReference type="Pfam" id="PF00650">
    <property type="entry name" value="CRAL_TRIO"/>
    <property type="match status" value="1"/>
</dbReference>
<dbReference type="PANTHER" id="PTHR45657">
    <property type="entry name" value="CRAL-TRIO DOMAIN-CONTAINING PROTEIN YKL091C-RELATED"/>
    <property type="match status" value="1"/>
</dbReference>
<organism evidence="2">
    <name type="scientific">Aphanomyces invadans</name>
    <dbReference type="NCBI Taxonomy" id="157072"/>
    <lineage>
        <taxon>Eukaryota</taxon>
        <taxon>Sar</taxon>
        <taxon>Stramenopiles</taxon>
        <taxon>Oomycota</taxon>
        <taxon>Saprolegniomycetes</taxon>
        <taxon>Saprolegniales</taxon>
        <taxon>Verrucalvaceae</taxon>
        <taxon>Aphanomyces</taxon>
    </lineage>
</organism>
<name>A0A024U8K0_9STRA</name>
<dbReference type="InterPro" id="IPR036273">
    <property type="entry name" value="CRAL/TRIO_N_dom_sf"/>
</dbReference>
<dbReference type="InterPro" id="IPR011074">
    <property type="entry name" value="CRAL/TRIO_N_dom"/>
</dbReference>
<dbReference type="RefSeq" id="XP_008869145.1">
    <property type="nucleotide sequence ID" value="XM_008870923.1"/>
</dbReference>
<dbReference type="InterPro" id="IPR001251">
    <property type="entry name" value="CRAL-TRIO_dom"/>
</dbReference>
<dbReference type="SUPFAM" id="SSF52087">
    <property type="entry name" value="CRAL/TRIO domain"/>
    <property type="match status" value="1"/>
</dbReference>
<protein>
    <recommendedName>
        <fullName evidence="1">CRAL-TRIO domain-containing protein</fullName>
    </recommendedName>
</protein>
<dbReference type="SMART" id="SM00516">
    <property type="entry name" value="SEC14"/>
    <property type="match status" value="1"/>
</dbReference>
<dbReference type="CDD" id="cd00170">
    <property type="entry name" value="SEC14"/>
    <property type="match status" value="1"/>
</dbReference>
<dbReference type="SUPFAM" id="SSF46938">
    <property type="entry name" value="CRAL/TRIO N-terminal domain"/>
    <property type="match status" value="1"/>
</dbReference>
<sequence length="325" mass="36878">MSWSSRRLWHRHPRIVVMSGKPGVIDKAAVLESFKTRVFAVYPEVDLIQDGLVVPGFLDATLLRYLEARNYNESESMKMLADTMTWRKEFQVATIMARPLPPEKVAALRKYHPQGEHGVDRDGNVVYVERIGHLDAEQLLKHVTLEEAVHYHIQKYELQHHVTFKGASATQGRVVNKMTVIYDLQNIGLHTFKKVVFDFVKETSAIGQDHYPDTLSKVFIVNAPFFFFTTWKLIEVFLNPITRKKIHFLGGGYKKELLKHIDEAHLPKWLGGSCECIPSKPHGGCITCVENTQTKACVAMDEYLEAKRVAAALRASPAAQIDAPQ</sequence>
<evidence type="ECO:0000259" key="1">
    <source>
        <dbReference type="PROSITE" id="PS50191"/>
    </source>
</evidence>
<dbReference type="eggNOG" id="KOG1471">
    <property type="taxonomic scope" value="Eukaryota"/>
</dbReference>
<dbReference type="Gene3D" id="3.40.525.10">
    <property type="entry name" value="CRAL-TRIO lipid binding domain"/>
    <property type="match status" value="1"/>
</dbReference>
<dbReference type="SMART" id="SM01100">
    <property type="entry name" value="CRAL_TRIO_N"/>
    <property type="match status" value="1"/>
</dbReference>
<dbReference type="OrthoDB" id="1434354at2759"/>
<proteinExistence type="predicted"/>
<dbReference type="PROSITE" id="PS50191">
    <property type="entry name" value="CRAL_TRIO"/>
    <property type="match status" value="1"/>
</dbReference>
<feature type="domain" description="CRAL-TRIO" evidence="1">
    <location>
        <begin position="104"/>
        <end position="278"/>
    </location>
</feature>
<gene>
    <name evidence="2" type="ORF">H310_06025</name>
</gene>